<dbReference type="SUPFAM" id="SSF52151">
    <property type="entry name" value="FabD/lysophospholipase-like"/>
    <property type="match status" value="2"/>
</dbReference>
<dbReference type="KEGG" id="sry:M621_02380"/>
<keyword evidence="1" id="KW-0443">Lipid metabolism</keyword>
<dbReference type="InterPro" id="IPR016035">
    <property type="entry name" value="Acyl_Trfase/lysoPLipase"/>
</dbReference>
<evidence type="ECO:0000313" key="5">
    <source>
        <dbReference type="Proteomes" id="UP000014900"/>
    </source>
</evidence>
<feature type="transmembrane region" description="Helical" evidence="2">
    <location>
        <begin position="349"/>
        <end position="374"/>
    </location>
</feature>
<evidence type="ECO:0000256" key="1">
    <source>
        <dbReference type="ARBA" id="ARBA00023098"/>
    </source>
</evidence>
<dbReference type="Gene3D" id="3.40.1090.10">
    <property type="entry name" value="Cytosolic phospholipase A2 catalytic domain"/>
    <property type="match status" value="2"/>
</dbReference>
<dbReference type="Proteomes" id="UP000014900">
    <property type="component" value="Chromosome"/>
</dbReference>
<feature type="domain" description="PNPLA" evidence="3">
    <location>
        <begin position="42"/>
        <end position="151"/>
    </location>
</feature>
<feature type="transmembrane region" description="Helical" evidence="2">
    <location>
        <begin position="248"/>
        <end position="266"/>
    </location>
</feature>
<dbReference type="GO" id="GO:0005829">
    <property type="term" value="C:cytosol"/>
    <property type="evidence" value="ECO:0007669"/>
    <property type="project" value="TreeGrafter"/>
</dbReference>
<feature type="transmembrane region" description="Helical" evidence="2">
    <location>
        <begin position="178"/>
        <end position="201"/>
    </location>
</feature>
<dbReference type="GO" id="GO:0046475">
    <property type="term" value="P:glycerophospholipid catabolic process"/>
    <property type="evidence" value="ECO:0007669"/>
    <property type="project" value="TreeGrafter"/>
</dbReference>
<feature type="transmembrane region" description="Helical" evidence="2">
    <location>
        <begin position="222"/>
        <end position="242"/>
    </location>
</feature>
<sequence length="807" mass="90334">MSPVYDQENKKLPQEEIKCDELAVKLRRKKAGISEDAPVCAIALSGGGIRSATFSFGLLRALAKNKLLHRFDYMSTVSGGGYIGGAVGRLYDDQQDAEKVEEGLKDDHSLLLWWLRNNGRYLIPAGLRDTGQAIAYMLRGLLASHFEAATLILFLAALTLWPTLFANLIEPNNFSETGIWHGLALLPAFFAAYQISAYWLVRPRWKEKWKERQYVDGHINAADAFLVGLATLASVIIAYWHLWGFSGVIISLFLIIPMLAAIRHILFYRQRQEITAAEIRLKHTERLSYALGIILVFLLLYSVEISSYWLKTHFAYSSGWLFSAPALTALIFRFSLLKKTGLLKWLKKVGIFPVLSIVGYAVLLLMLIGCATLLRVLLSGIAGLSIALEPHDWIMFATDTLFILMILLFFYLSKQNIAVLNLSSMHNLYRARLERAYVSVGNYTGKAFQEPRFPCSPLMTYDRKWVEGSSRLTETRSGDDVSLDQYQPHLYGGPIHLINCCINQTVDDRTGNYNADRKGVSLTLSALGVEIGTSDPQPHDPQYFKDECLSKWLAISGAAAATGMGSRTKGGIAALLFISGLRLGYWNKSLLPAPGKNEQGEEKGRKRTKFEEWASRFPRQSAIVGEMFAHLPGLNSENWYISDGGHFDNTGVYALLKRRVSLIVLADCGADPAYGYEDVENLVRKAKIDYATFIEFVGNIRVQASFSHLFTTPETLTTEPNPAPFLLARVVYPDRPQPGVLIVVKPHLVGQLPLDVDQYAKKNSLFPQQTTGDQFFDEAQWEAYHQLGLLLGEQLTEEVLAKAHTWI</sequence>
<dbReference type="Pfam" id="PF01734">
    <property type="entry name" value="Patatin"/>
    <property type="match status" value="1"/>
</dbReference>
<feature type="transmembrane region" description="Helical" evidence="2">
    <location>
        <begin position="146"/>
        <end position="166"/>
    </location>
</feature>
<keyword evidence="2" id="KW-0812">Transmembrane</keyword>
<reference evidence="4 5" key="1">
    <citation type="journal article" date="2013" name="Genome Announc.">
        <title>Genome Sequence of Serratia plymuthica Strain S13, an Endophyte with Germination- and Plant-Growth-Promoting Activity from the Flower of Styrian Oil Pumpkin.</title>
        <authorList>
            <person name="Muller H."/>
            <person name="Furnkranz M."/>
            <person name="Grube M."/>
            <person name="Berg G."/>
        </authorList>
    </citation>
    <scope>NUCLEOTIDE SEQUENCE [LARGE SCALE GENOMIC DNA]</scope>
    <source>
        <strain evidence="4">S13</strain>
    </source>
</reference>
<dbReference type="PANTHER" id="PTHR10728">
    <property type="entry name" value="CYTOSOLIC PHOSPHOLIPASE A2"/>
    <property type="match status" value="1"/>
</dbReference>
<feature type="transmembrane region" description="Helical" evidence="2">
    <location>
        <begin position="394"/>
        <end position="412"/>
    </location>
</feature>
<dbReference type="HOGENOM" id="CLU_009252_1_0_6"/>
<organism evidence="4 5">
    <name type="scientific">Serratia plymuthica S13</name>
    <dbReference type="NCBI Taxonomy" id="1348660"/>
    <lineage>
        <taxon>Bacteria</taxon>
        <taxon>Pseudomonadati</taxon>
        <taxon>Pseudomonadota</taxon>
        <taxon>Gammaproteobacteria</taxon>
        <taxon>Enterobacterales</taxon>
        <taxon>Yersiniaceae</taxon>
        <taxon>Serratia</taxon>
    </lineage>
</organism>
<feature type="transmembrane region" description="Helical" evidence="2">
    <location>
        <begin position="316"/>
        <end position="337"/>
    </location>
</feature>
<dbReference type="PANTHER" id="PTHR10728:SF40">
    <property type="entry name" value="PATATIN FAMILY PROTEIN"/>
    <property type="match status" value="1"/>
</dbReference>
<name>S4YPR0_SERPL</name>
<keyword evidence="2" id="KW-1133">Transmembrane helix</keyword>
<dbReference type="RefSeq" id="WP_020438384.1">
    <property type="nucleotide sequence ID" value="NC_021659.1"/>
</dbReference>
<evidence type="ECO:0000313" key="4">
    <source>
        <dbReference type="EMBL" id="AGP46744.1"/>
    </source>
</evidence>
<dbReference type="GO" id="GO:0004623">
    <property type="term" value="F:phospholipase A2 activity"/>
    <property type="evidence" value="ECO:0007669"/>
    <property type="project" value="TreeGrafter"/>
</dbReference>
<feature type="transmembrane region" description="Helical" evidence="2">
    <location>
        <begin position="287"/>
        <end position="310"/>
    </location>
</feature>
<dbReference type="EMBL" id="CP006566">
    <property type="protein sequence ID" value="AGP46744.1"/>
    <property type="molecule type" value="Genomic_DNA"/>
</dbReference>
<evidence type="ECO:0000256" key="2">
    <source>
        <dbReference type="SAM" id="Phobius"/>
    </source>
</evidence>
<dbReference type="AlphaFoldDB" id="S4YPR0"/>
<accession>S4YPR0</accession>
<keyword evidence="2" id="KW-0472">Membrane</keyword>
<evidence type="ECO:0000259" key="3">
    <source>
        <dbReference type="Pfam" id="PF01734"/>
    </source>
</evidence>
<dbReference type="PATRIC" id="fig|1348660.3.peg.449"/>
<gene>
    <name evidence="4" type="ORF">M621_02380</name>
</gene>
<dbReference type="InterPro" id="IPR002641">
    <property type="entry name" value="PNPLA_dom"/>
</dbReference>
<proteinExistence type="predicted"/>
<dbReference type="eggNOG" id="COG1752">
    <property type="taxonomic scope" value="Bacteria"/>
</dbReference>
<protein>
    <recommendedName>
        <fullName evidence="3">PNPLA domain-containing protein</fullName>
    </recommendedName>
</protein>